<dbReference type="InterPro" id="IPR000653">
    <property type="entry name" value="DegT/StrS_aminotransferase"/>
</dbReference>
<evidence type="ECO:0000256" key="3">
    <source>
        <dbReference type="PIRSR" id="PIRSR000390-1"/>
    </source>
</evidence>
<evidence type="ECO:0000256" key="5">
    <source>
        <dbReference type="RuleBase" id="RU004508"/>
    </source>
</evidence>
<feature type="region of interest" description="Disordered" evidence="6">
    <location>
        <begin position="281"/>
        <end position="303"/>
    </location>
</feature>
<evidence type="ECO:0000313" key="8">
    <source>
        <dbReference type="Proteomes" id="UP000176923"/>
    </source>
</evidence>
<dbReference type="CDD" id="cd00616">
    <property type="entry name" value="AHBA_syn"/>
    <property type="match status" value="1"/>
</dbReference>
<dbReference type="Pfam" id="PF01041">
    <property type="entry name" value="DegT_DnrJ_EryC1"/>
    <property type="match status" value="2"/>
</dbReference>
<dbReference type="AlphaFoldDB" id="A0A1F5ZUA7"/>
<feature type="active site" description="Proton acceptor" evidence="3">
    <location>
        <position position="185"/>
    </location>
</feature>
<keyword evidence="1 4" id="KW-0663">Pyridoxal phosphate</keyword>
<evidence type="ECO:0000256" key="4">
    <source>
        <dbReference type="PIRSR" id="PIRSR000390-2"/>
    </source>
</evidence>
<dbReference type="InterPro" id="IPR015424">
    <property type="entry name" value="PyrdxlP-dep_Trfase"/>
</dbReference>
<comment type="similarity">
    <text evidence="2 5">Belongs to the DegT/DnrJ/EryC1 family.</text>
</comment>
<gene>
    <name evidence="7" type="ORF">A3D77_03145</name>
</gene>
<evidence type="ECO:0008006" key="9">
    <source>
        <dbReference type="Google" id="ProtNLM"/>
    </source>
</evidence>
<dbReference type="InterPro" id="IPR015422">
    <property type="entry name" value="PyrdxlP-dep_Trfase_small"/>
</dbReference>
<protein>
    <recommendedName>
        <fullName evidence="9">Erythromycin biosynthesis sensory transduction protein eryC1</fullName>
    </recommendedName>
</protein>
<evidence type="ECO:0000256" key="1">
    <source>
        <dbReference type="ARBA" id="ARBA00022898"/>
    </source>
</evidence>
<accession>A0A1F5ZUA7</accession>
<reference evidence="7 8" key="1">
    <citation type="journal article" date="2016" name="Nat. Commun.">
        <title>Thousands of microbial genomes shed light on interconnected biogeochemical processes in an aquifer system.</title>
        <authorList>
            <person name="Anantharaman K."/>
            <person name="Brown C.T."/>
            <person name="Hug L.A."/>
            <person name="Sharon I."/>
            <person name="Castelle C.J."/>
            <person name="Probst A.J."/>
            <person name="Thomas B.C."/>
            <person name="Singh A."/>
            <person name="Wilkins M.J."/>
            <person name="Karaoz U."/>
            <person name="Brodie E.L."/>
            <person name="Williams K.H."/>
            <person name="Hubbard S.S."/>
            <person name="Banfield J.F."/>
        </authorList>
    </citation>
    <scope>NUCLEOTIDE SEQUENCE [LARGE SCALE GENOMIC DNA]</scope>
</reference>
<dbReference type="InterPro" id="IPR015421">
    <property type="entry name" value="PyrdxlP-dep_Trfase_major"/>
</dbReference>
<dbReference type="Gene3D" id="3.40.640.10">
    <property type="entry name" value="Type I PLP-dependent aspartate aminotransferase-like (Major domain)"/>
    <property type="match status" value="1"/>
</dbReference>
<dbReference type="GO" id="GO:0008483">
    <property type="term" value="F:transaminase activity"/>
    <property type="evidence" value="ECO:0007669"/>
    <property type="project" value="TreeGrafter"/>
</dbReference>
<evidence type="ECO:0000256" key="6">
    <source>
        <dbReference type="SAM" id="MobiDB-lite"/>
    </source>
</evidence>
<name>A0A1F5ZUA7_9BACT</name>
<comment type="caution">
    <text evidence="7">The sequence shown here is derived from an EMBL/GenBank/DDBJ whole genome shotgun (WGS) entry which is preliminary data.</text>
</comment>
<proteinExistence type="inferred from homology"/>
<evidence type="ECO:0000313" key="7">
    <source>
        <dbReference type="EMBL" id="OGG16011.1"/>
    </source>
</evidence>
<dbReference type="STRING" id="1798382.A3D77_03145"/>
<dbReference type="EMBL" id="MFJL01000016">
    <property type="protein sequence ID" value="OGG16011.1"/>
    <property type="molecule type" value="Genomic_DNA"/>
</dbReference>
<dbReference type="PANTHER" id="PTHR30244:SF36">
    <property type="entry name" value="3-OXO-GLUCOSE-6-PHOSPHATE:GLUTAMATE AMINOTRANSFERASE"/>
    <property type="match status" value="1"/>
</dbReference>
<organism evidence="7 8">
    <name type="scientific">Candidatus Gottesmanbacteria bacterium RIFCSPHIGHO2_02_FULL_39_11</name>
    <dbReference type="NCBI Taxonomy" id="1798382"/>
    <lineage>
        <taxon>Bacteria</taxon>
        <taxon>Candidatus Gottesmaniibacteriota</taxon>
    </lineage>
</organism>
<feature type="modified residue" description="N6-(pyridoxal phosphate)lysine" evidence="4">
    <location>
        <position position="185"/>
    </location>
</feature>
<dbReference type="Gene3D" id="3.90.1150.10">
    <property type="entry name" value="Aspartate Aminotransferase, domain 1"/>
    <property type="match status" value="1"/>
</dbReference>
<dbReference type="GO" id="GO:0000271">
    <property type="term" value="P:polysaccharide biosynthetic process"/>
    <property type="evidence" value="ECO:0007669"/>
    <property type="project" value="TreeGrafter"/>
</dbReference>
<dbReference type="GO" id="GO:0030170">
    <property type="term" value="F:pyridoxal phosphate binding"/>
    <property type="evidence" value="ECO:0007669"/>
    <property type="project" value="TreeGrafter"/>
</dbReference>
<dbReference type="Proteomes" id="UP000176923">
    <property type="component" value="Unassembled WGS sequence"/>
</dbReference>
<dbReference type="SUPFAM" id="SSF53383">
    <property type="entry name" value="PLP-dependent transferases"/>
    <property type="match status" value="2"/>
</dbReference>
<dbReference type="PANTHER" id="PTHR30244">
    <property type="entry name" value="TRANSAMINASE"/>
    <property type="match status" value="1"/>
</dbReference>
<sequence>MISIFNITRLHKSIEKELKSSFQNTLNGGTFILGKNVEKFESEFSSYVGCKFGVGVGSGTEALSLAMQALNVKPGDIVVLPANAYPTVFSITAIGAVPLPVDIDPRTFNMDPEELKKVIERKSEKAKKIKAAIVVHMYGRPSDILAIKKITDHYKIPLIEDCAHAHGAGVGTFADVSCFSFYPTKNLGALGDGGMVLTNDPEIAEKVKLLRMYGEKNRYNSVILGRNSRLDEVQAGFLSVKLKYLDRWNEERRKIANIYSKNLSTIPSVILRTLSLSKGTKDPVGIKPKQDSSPDQNRDQNDKDSNHVYHLYVISTSKRNQLKSYLESHGIGTGIHYPTPVHLIPSLKFLRYKRGDFPQSEKASEEVLSLPLWPGIKKEEVMEVCTVIKDFYSSFNKNVIPAKAGIHRTN</sequence>
<dbReference type="PIRSF" id="PIRSF000390">
    <property type="entry name" value="PLP_StrS"/>
    <property type="match status" value="1"/>
</dbReference>
<feature type="compositionally biased region" description="Basic and acidic residues" evidence="6">
    <location>
        <begin position="288"/>
        <end position="303"/>
    </location>
</feature>
<evidence type="ECO:0000256" key="2">
    <source>
        <dbReference type="ARBA" id="ARBA00037999"/>
    </source>
</evidence>